<keyword evidence="2" id="KW-1185">Reference proteome</keyword>
<gene>
    <name evidence="1" type="ORF">LCI18_014019</name>
</gene>
<sequence>MSAVGDEPAGHVPETYLDFVPTQASILYGNNGRQVSFRPSARLGGVFLMAKESLEGDNDEDVLTCYRRNLFSVAGLLSIDEVPKWSSPLGMVRDPSGHDPKITGLFARLKAVESLDSTEVTITSGANRSNSTTERGARPADVPLLPPSRDGDSSATSSEHLEIRFSWERLQFRSATANNGKRRKEIRQQFKVIVSIMASKEDGSSSLIAELGSSFLTVRGRSPKSFAVSEASQMPALGAYWPDNDVTGLGMHLPASSGQVWTSAPEVSFLDAYSSYMISDASQDFVYTPNMWDWMNPSESLLETLTSNIDTQQPMDQEADIVRAGYQSQRGVADDPARKQSSGQHDVLSTPASSRQGAIAELNSNAMSWASAIRESPGSLPTANGLLAPDTAPIPAFTPSHSALAEHTSSPGVRATSIMSIEGQRSNASKKQRTLSNRTSGTSGEIQSRYRYLPIGISGWQPPVEPVYWPHPWSHIETDVGGDLYRIKP</sequence>
<proteinExistence type="predicted"/>
<accession>A0ACD3ZP76</accession>
<evidence type="ECO:0000313" key="1">
    <source>
        <dbReference type="EMBL" id="UPL03085.1"/>
    </source>
</evidence>
<organism evidence="1 2">
    <name type="scientific">Fusarium solani subsp. cucurbitae</name>
    <name type="common">Neocosmosporum cucurbitae</name>
    <dbReference type="NCBI Taxonomy" id="2747967"/>
    <lineage>
        <taxon>Eukaryota</taxon>
        <taxon>Fungi</taxon>
        <taxon>Dikarya</taxon>
        <taxon>Ascomycota</taxon>
        <taxon>Pezizomycotina</taxon>
        <taxon>Sordariomycetes</taxon>
        <taxon>Hypocreomycetidae</taxon>
        <taxon>Hypocreales</taxon>
        <taxon>Nectriaceae</taxon>
        <taxon>Fusarium</taxon>
        <taxon>Fusarium solani species complex</taxon>
    </lineage>
</organism>
<protein>
    <submittedName>
        <fullName evidence="1">Uncharacterized protein</fullName>
    </submittedName>
</protein>
<reference evidence="1" key="1">
    <citation type="submission" date="2021-11" db="EMBL/GenBank/DDBJ databases">
        <title>Fusarium solani-melongenae Genome sequencing and assembly.</title>
        <authorList>
            <person name="Xie S."/>
            <person name="Huang L."/>
            <person name="Zhang X."/>
        </authorList>
    </citation>
    <scope>NUCLEOTIDE SEQUENCE</scope>
    <source>
        <strain evidence="1">CRI 24-3</strain>
    </source>
</reference>
<dbReference type="EMBL" id="CP090040">
    <property type="protein sequence ID" value="UPL03085.1"/>
    <property type="molecule type" value="Genomic_DNA"/>
</dbReference>
<dbReference type="Proteomes" id="UP000830768">
    <property type="component" value="Chromosome 12"/>
</dbReference>
<evidence type="ECO:0000313" key="2">
    <source>
        <dbReference type="Proteomes" id="UP000830768"/>
    </source>
</evidence>
<name>A0ACD3ZP76_FUSSC</name>